<dbReference type="SUPFAM" id="SSF50630">
    <property type="entry name" value="Acid proteases"/>
    <property type="match status" value="1"/>
</dbReference>
<protein>
    <submittedName>
        <fullName evidence="2">Uncharacterized protein</fullName>
    </submittedName>
</protein>
<dbReference type="CDD" id="cd00303">
    <property type="entry name" value="retropepsin_like"/>
    <property type="match status" value="1"/>
</dbReference>
<evidence type="ECO:0000313" key="3">
    <source>
        <dbReference type="Proteomes" id="UP000030747"/>
    </source>
</evidence>
<dbReference type="GeneID" id="25254118"/>
<evidence type="ECO:0000256" key="1">
    <source>
        <dbReference type="SAM" id="MobiDB-lite"/>
    </source>
</evidence>
<dbReference type="RefSeq" id="XP_013229126.1">
    <property type="nucleotide sequence ID" value="XM_013373672.1"/>
</dbReference>
<feature type="compositionally biased region" description="Basic and acidic residues" evidence="1">
    <location>
        <begin position="55"/>
        <end position="82"/>
    </location>
</feature>
<dbReference type="Gene3D" id="2.40.70.10">
    <property type="entry name" value="Acid Proteases"/>
    <property type="match status" value="1"/>
</dbReference>
<dbReference type="AlphaFoldDB" id="U6KS81"/>
<dbReference type="GO" id="GO:0004190">
    <property type="term" value="F:aspartic-type endopeptidase activity"/>
    <property type="evidence" value="ECO:0007669"/>
    <property type="project" value="InterPro"/>
</dbReference>
<dbReference type="GO" id="GO:0006508">
    <property type="term" value="P:proteolysis"/>
    <property type="evidence" value="ECO:0007669"/>
    <property type="project" value="InterPro"/>
</dbReference>
<keyword evidence="3" id="KW-1185">Reference proteome</keyword>
<dbReference type="EMBL" id="HG673829">
    <property type="protein sequence ID" value="CDJ38288.1"/>
    <property type="molecule type" value="Genomic_DNA"/>
</dbReference>
<proteinExistence type="predicted"/>
<gene>
    <name evidence="2" type="ORF">ETH_00025040</name>
</gene>
<dbReference type="InterPro" id="IPR001969">
    <property type="entry name" value="Aspartic_peptidase_AS"/>
</dbReference>
<feature type="region of interest" description="Disordered" evidence="1">
    <location>
        <begin position="21"/>
        <end position="82"/>
    </location>
</feature>
<dbReference type="OrthoDB" id="2431547at2759"/>
<dbReference type="VEuPathDB" id="ToxoDB:ETH2_1580800"/>
<dbReference type="Proteomes" id="UP000030747">
    <property type="component" value="Unassembled WGS sequence"/>
</dbReference>
<accession>U6KS81</accession>
<dbReference type="VEuPathDB" id="ToxoDB:ETH_00025040"/>
<evidence type="ECO:0000313" key="2">
    <source>
        <dbReference type="EMBL" id="CDJ38288.1"/>
    </source>
</evidence>
<name>U6KS81_EIMTE</name>
<dbReference type="Pfam" id="PF13650">
    <property type="entry name" value="Asp_protease_2"/>
    <property type="match status" value="1"/>
</dbReference>
<dbReference type="PROSITE" id="PS00141">
    <property type="entry name" value="ASP_PROTEASE"/>
    <property type="match status" value="1"/>
</dbReference>
<dbReference type="InterPro" id="IPR021109">
    <property type="entry name" value="Peptidase_aspartic_dom_sf"/>
</dbReference>
<sequence length="172" mass="18819">MLCPVATGPNAIPVSLERGHRPLNMVEETEMGDEVLRGTQPPSETRLESGPAPMRSEEAPCEEKDSRGKSAEATEEDCRPEAIETMPHWWRETSAKESCSQGGALCYVGATAILRVELAGSSCEGLLDTGASRSFINPKTVERLQLRVQRLPEEHKFDVATGEQLRNDGVEL</sequence>
<reference evidence="2" key="2">
    <citation type="submission" date="2013-10" db="EMBL/GenBank/DDBJ databases">
        <authorList>
            <person name="Aslett M."/>
        </authorList>
    </citation>
    <scope>NUCLEOTIDE SEQUENCE [LARGE SCALE GENOMIC DNA]</scope>
    <source>
        <strain evidence="2">Houghton</strain>
    </source>
</reference>
<organism evidence="2 3">
    <name type="scientific">Eimeria tenella</name>
    <name type="common">Coccidian parasite</name>
    <dbReference type="NCBI Taxonomy" id="5802"/>
    <lineage>
        <taxon>Eukaryota</taxon>
        <taxon>Sar</taxon>
        <taxon>Alveolata</taxon>
        <taxon>Apicomplexa</taxon>
        <taxon>Conoidasida</taxon>
        <taxon>Coccidia</taxon>
        <taxon>Eucoccidiorida</taxon>
        <taxon>Eimeriorina</taxon>
        <taxon>Eimeriidae</taxon>
        <taxon>Eimeria</taxon>
    </lineage>
</organism>
<reference evidence="2" key="1">
    <citation type="submission" date="2013-10" db="EMBL/GenBank/DDBJ databases">
        <title>Genomic analysis of the causative agents of coccidiosis in chickens.</title>
        <authorList>
            <person name="Reid A.J."/>
            <person name="Blake D."/>
            <person name="Billington K."/>
            <person name="Browne H."/>
            <person name="Dunn M."/>
            <person name="Hung S."/>
            <person name="Kawahara F."/>
            <person name="Miranda-Saavedra D."/>
            <person name="Mourier T."/>
            <person name="Nagra H."/>
            <person name="Otto T.D."/>
            <person name="Rawlings N."/>
            <person name="Sanchez A."/>
            <person name="Sanders M."/>
            <person name="Subramaniam C."/>
            <person name="Tay Y."/>
            <person name="Dear P."/>
            <person name="Doerig C."/>
            <person name="Gruber A."/>
            <person name="Parkinson J."/>
            <person name="Shirley M."/>
            <person name="Wan K.L."/>
            <person name="Berriman M."/>
            <person name="Tomley F."/>
            <person name="Pain A."/>
        </authorList>
    </citation>
    <scope>NUCLEOTIDE SEQUENCE [LARGE SCALE GENOMIC DNA]</scope>
    <source>
        <strain evidence="2">Houghton</strain>
    </source>
</reference>